<dbReference type="Proteomes" id="UP001500363">
    <property type="component" value="Unassembled WGS sequence"/>
</dbReference>
<organism evidence="1 2">
    <name type="scientific">Kribbella lupini</name>
    <dbReference type="NCBI Taxonomy" id="291602"/>
    <lineage>
        <taxon>Bacteria</taxon>
        <taxon>Bacillati</taxon>
        <taxon>Actinomycetota</taxon>
        <taxon>Actinomycetes</taxon>
        <taxon>Propionibacteriales</taxon>
        <taxon>Kribbellaceae</taxon>
        <taxon>Kribbella</taxon>
    </lineage>
</organism>
<dbReference type="RefSeq" id="WP_344182338.1">
    <property type="nucleotide sequence ID" value="NZ_BAAANC010000004.1"/>
</dbReference>
<protein>
    <submittedName>
        <fullName evidence="1">Uncharacterized protein</fullName>
    </submittedName>
</protein>
<sequence length="203" mass="22533">MSEPLEPASAAEAARELAKVLLAQADALDLHDLRATTAIENVRVQSRVLADAVHERGWGDIFLGIDSYDPDELDDVPLGPDDFDDPADYRELVEGVAEMDEPMVPENGLRLSYQARYDFVVTDPEAFVAYVRSRADEAQNDDVIDDIEDARSAFELLGYLDGLGSKDYDTVGLSPAGGEESHKVVEFSLWDMDPTRRDDTYPY</sequence>
<reference evidence="1 2" key="1">
    <citation type="journal article" date="2019" name="Int. J. Syst. Evol. Microbiol.">
        <title>The Global Catalogue of Microorganisms (GCM) 10K type strain sequencing project: providing services to taxonomists for standard genome sequencing and annotation.</title>
        <authorList>
            <consortium name="The Broad Institute Genomics Platform"/>
            <consortium name="The Broad Institute Genome Sequencing Center for Infectious Disease"/>
            <person name="Wu L."/>
            <person name="Ma J."/>
        </authorList>
    </citation>
    <scope>NUCLEOTIDE SEQUENCE [LARGE SCALE GENOMIC DNA]</scope>
    <source>
        <strain evidence="1 2">JCM 14303</strain>
    </source>
</reference>
<accession>A0ABN2CD86</accession>
<keyword evidence="2" id="KW-1185">Reference proteome</keyword>
<dbReference type="EMBL" id="BAAANC010000004">
    <property type="protein sequence ID" value="GAA1556827.1"/>
    <property type="molecule type" value="Genomic_DNA"/>
</dbReference>
<gene>
    <name evidence="1" type="ORF">GCM10009741_71890</name>
</gene>
<evidence type="ECO:0000313" key="1">
    <source>
        <dbReference type="EMBL" id="GAA1556827.1"/>
    </source>
</evidence>
<proteinExistence type="predicted"/>
<name>A0ABN2CD86_9ACTN</name>
<evidence type="ECO:0000313" key="2">
    <source>
        <dbReference type="Proteomes" id="UP001500363"/>
    </source>
</evidence>
<comment type="caution">
    <text evidence="1">The sequence shown here is derived from an EMBL/GenBank/DDBJ whole genome shotgun (WGS) entry which is preliminary data.</text>
</comment>